<sequence>MRMILLGNAGAGKTTMARRLIGDRAITRLSLDEIAWNPGPERKPLDESIALLLSFIQEHEQWVIEGCYADLVEAALPYCTELRFLNPGIETCVRNCYQRPWEPEKFAAPEDQQAMLEVLVDWVKQYETRNDEYGLSRHRALYDRFTGTKQEFNQQP</sequence>
<dbReference type="SUPFAM" id="SSF52540">
    <property type="entry name" value="P-loop containing nucleoside triphosphate hydrolases"/>
    <property type="match status" value="1"/>
</dbReference>
<keyword evidence="1" id="KW-0418">Kinase</keyword>
<name>A0ABT7BC77_9CYAN</name>
<reference evidence="1 2" key="1">
    <citation type="submission" date="2023-01" db="EMBL/GenBank/DDBJ databases">
        <title>Novel diversity within Roseofilum (Cyanobacteria; Desertifilaceae) from marine benthic mats with descriptions of four novel species.</title>
        <authorList>
            <person name="Wang Y."/>
            <person name="Berthold D.E."/>
            <person name="Hu J."/>
            <person name="Lefler F.W."/>
            <person name="Laughinghouse H.D. IV."/>
        </authorList>
    </citation>
    <scope>NUCLEOTIDE SEQUENCE [LARGE SCALE GENOMIC DNA]</scope>
    <source>
        <strain evidence="1 2">BLCC-M114</strain>
    </source>
</reference>
<organism evidence="1 2">
    <name type="scientific">Roseofilum capinflatum BLCC-M114</name>
    <dbReference type="NCBI Taxonomy" id="3022440"/>
    <lineage>
        <taxon>Bacteria</taxon>
        <taxon>Bacillati</taxon>
        <taxon>Cyanobacteriota</taxon>
        <taxon>Cyanophyceae</taxon>
        <taxon>Desertifilales</taxon>
        <taxon>Desertifilaceae</taxon>
        <taxon>Roseofilum</taxon>
        <taxon>Roseofilum capinflatum</taxon>
    </lineage>
</organism>
<proteinExistence type="predicted"/>
<dbReference type="PANTHER" id="PTHR37816">
    <property type="entry name" value="YALI0E33011P"/>
    <property type="match status" value="1"/>
</dbReference>
<dbReference type="Proteomes" id="UP001235849">
    <property type="component" value="Unassembled WGS sequence"/>
</dbReference>
<dbReference type="PANTHER" id="PTHR37816:SF2">
    <property type="entry name" value="DNA TOPOLOGY MODULATION PROTEIN FLAR-RELATED PROTEIN"/>
    <property type="match status" value="1"/>
</dbReference>
<keyword evidence="1" id="KW-0808">Transferase</keyword>
<dbReference type="Gene3D" id="3.40.50.300">
    <property type="entry name" value="P-loop containing nucleotide triphosphate hydrolases"/>
    <property type="match status" value="1"/>
</dbReference>
<keyword evidence="2" id="KW-1185">Reference proteome</keyword>
<protein>
    <submittedName>
        <fullName evidence="1">Shikimate kinase</fullName>
    </submittedName>
</protein>
<dbReference type="InterPro" id="IPR052922">
    <property type="entry name" value="Cytidylate_Kinase-2"/>
</dbReference>
<accession>A0ABT7BC77</accession>
<evidence type="ECO:0000313" key="1">
    <source>
        <dbReference type="EMBL" id="MDJ1176761.1"/>
    </source>
</evidence>
<dbReference type="InterPro" id="IPR027417">
    <property type="entry name" value="P-loop_NTPase"/>
</dbReference>
<dbReference type="GO" id="GO:0016301">
    <property type="term" value="F:kinase activity"/>
    <property type="evidence" value="ECO:0007669"/>
    <property type="project" value="UniProtKB-KW"/>
</dbReference>
<gene>
    <name evidence="1" type="ORF">PMG25_21965</name>
</gene>
<evidence type="ECO:0000313" key="2">
    <source>
        <dbReference type="Proteomes" id="UP001235849"/>
    </source>
</evidence>
<dbReference type="EMBL" id="JAQOSO010000112">
    <property type="protein sequence ID" value="MDJ1176761.1"/>
    <property type="molecule type" value="Genomic_DNA"/>
</dbReference>
<comment type="caution">
    <text evidence="1">The sequence shown here is derived from an EMBL/GenBank/DDBJ whole genome shotgun (WGS) entry which is preliminary data.</text>
</comment>
<dbReference type="RefSeq" id="WP_283769031.1">
    <property type="nucleotide sequence ID" value="NZ_JAQOSO010000112.1"/>
</dbReference>